<name>A0A0L8GHU5_OCTBM</name>
<reference evidence="1" key="1">
    <citation type="submission" date="2015-07" db="EMBL/GenBank/DDBJ databases">
        <title>MeaNS - Measles Nucleotide Surveillance Program.</title>
        <authorList>
            <person name="Tran T."/>
            <person name="Druce J."/>
        </authorList>
    </citation>
    <scope>NUCLEOTIDE SEQUENCE</scope>
    <source>
        <strain evidence="1">UCB-OBI-ISO-001</strain>
        <tissue evidence="1">Gonad</tissue>
    </source>
</reference>
<accession>A0A0L8GHU5</accession>
<organism evidence="1">
    <name type="scientific">Octopus bimaculoides</name>
    <name type="common">California two-spotted octopus</name>
    <dbReference type="NCBI Taxonomy" id="37653"/>
    <lineage>
        <taxon>Eukaryota</taxon>
        <taxon>Metazoa</taxon>
        <taxon>Spiralia</taxon>
        <taxon>Lophotrochozoa</taxon>
        <taxon>Mollusca</taxon>
        <taxon>Cephalopoda</taxon>
        <taxon>Coleoidea</taxon>
        <taxon>Octopodiformes</taxon>
        <taxon>Octopoda</taxon>
        <taxon>Incirrata</taxon>
        <taxon>Octopodidae</taxon>
        <taxon>Octopus</taxon>
    </lineage>
</organism>
<protein>
    <submittedName>
        <fullName evidence="1">Uncharacterized protein</fullName>
    </submittedName>
</protein>
<gene>
    <name evidence="1" type="ORF">OCBIM_22033203mg</name>
</gene>
<dbReference type="AlphaFoldDB" id="A0A0L8GHU5"/>
<proteinExistence type="predicted"/>
<dbReference type="EMBL" id="KQ421751">
    <property type="protein sequence ID" value="KOF76566.1"/>
    <property type="molecule type" value="Genomic_DNA"/>
</dbReference>
<evidence type="ECO:0000313" key="1">
    <source>
        <dbReference type="EMBL" id="KOF76566.1"/>
    </source>
</evidence>
<sequence length="100" mass="11840">MMSEVSLTDRVIVQCLLHREKEKQNGKNKYKHSYYNSCSLPFFNSCSNPKLLDCWQHLAFFILSSPHPLCGDGFYYKPGVYHIRWGNLNRYLFILDFQVV</sequence>